<keyword evidence="4" id="KW-1185">Reference proteome</keyword>
<protein>
    <submittedName>
        <fullName evidence="3">MTMRB protein</fullName>
    </submittedName>
</protein>
<feature type="non-terminal residue" evidence="3">
    <location>
        <position position="87"/>
    </location>
</feature>
<evidence type="ECO:0000313" key="3">
    <source>
        <dbReference type="EMBL" id="NXP95919.1"/>
    </source>
</evidence>
<evidence type="ECO:0000256" key="1">
    <source>
        <dbReference type="SAM" id="MobiDB-lite"/>
    </source>
</evidence>
<feature type="domain" description="Myotubularin-related 12-like C-terminal" evidence="2">
    <location>
        <begin position="28"/>
        <end position="82"/>
    </location>
</feature>
<gene>
    <name evidence="3" type="primary">Mtmr11</name>
    <name evidence="3" type="ORF">PASAMO_R14289</name>
</gene>
<evidence type="ECO:0000313" key="4">
    <source>
        <dbReference type="Proteomes" id="UP000625584"/>
    </source>
</evidence>
<evidence type="ECO:0000259" key="2">
    <source>
        <dbReference type="Pfam" id="PF12578"/>
    </source>
</evidence>
<proteinExistence type="predicted"/>
<name>A0A852DVB4_PASAF</name>
<accession>A0A852DVB4</accession>
<dbReference type="InterPro" id="IPR022587">
    <property type="entry name" value="MTMR12-like_C"/>
</dbReference>
<dbReference type="Pfam" id="PF12578">
    <property type="entry name" value="3-PAP"/>
    <property type="match status" value="1"/>
</dbReference>
<feature type="non-terminal residue" evidence="3">
    <location>
        <position position="1"/>
    </location>
</feature>
<comment type="caution">
    <text evidence="3">The sequence shown here is derived from an EMBL/GenBank/DDBJ whole genome shotgun (WGS) entry which is preliminary data.</text>
</comment>
<dbReference type="Proteomes" id="UP000625584">
    <property type="component" value="Unassembled WGS sequence"/>
</dbReference>
<dbReference type="EMBL" id="WBNP01052746">
    <property type="protein sequence ID" value="NXP95919.1"/>
    <property type="molecule type" value="Genomic_DNA"/>
</dbReference>
<organism evidence="3 4">
    <name type="scientific">Passerina amoena</name>
    <name type="common">Lazuli bunting</name>
    <dbReference type="NCBI Taxonomy" id="142471"/>
    <lineage>
        <taxon>Eukaryota</taxon>
        <taxon>Metazoa</taxon>
        <taxon>Chordata</taxon>
        <taxon>Craniata</taxon>
        <taxon>Vertebrata</taxon>
        <taxon>Euteleostomi</taxon>
        <taxon>Archelosauria</taxon>
        <taxon>Archosauria</taxon>
        <taxon>Dinosauria</taxon>
        <taxon>Saurischia</taxon>
        <taxon>Theropoda</taxon>
        <taxon>Coelurosauria</taxon>
        <taxon>Aves</taxon>
        <taxon>Neognathae</taxon>
        <taxon>Neoaves</taxon>
        <taxon>Telluraves</taxon>
        <taxon>Australaves</taxon>
        <taxon>Passeriformes</taxon>
        <taxon>Cardinalidae</taxon>
        <taxon>Passerina</taxon>
    </lineage>
</organism>
<dbReference type="AlphaFoldDB" id="A0A852DVB4"/>
<reference evidence="3" key="1">
    <citation type="submission" date="2019-09" db="EMBL/GenBank/DDBJ databases">
        <title>Bird 10,000 Genomes (B10K) Project - Family phase.</title>
        <authorList>
            <person name="Zhang G."/>
        </authorList>
    </citation>
    <scope>NUCLEOTIDE SEQUENCE</scope>
    <source>
        <strain evidence="3">OUT-0017</strain>
        <tissue evidence="3">Muscle</tissue>
    </source>
</reference>
<sequence>WWSRPPLRGCPSGSQGTPGGLLGTCQPPPGLLLPCTAGPCVRLWHRCYLRGLPQEQRGRLAPSLAGLAEELQLLQERLRAWNLRRPH</sequence>
<feature type="region of interest" description="Disordered" evidence="1">
    <location>
        <begin position="1"/>
        <end position="21"/>
    </location>
</feature>